<dbReference type="KEGG" id="bvz:BRAD3257_2633"/>
<name>A0A2U3PX04_9BRAD</name>
<dbReference type="Proteomes" id="UP000246085">
    <property type="component" value="Chromosome BRAD3257"/>
</dbReference>
<reference evidence="1 2" key="1">
    <citation type="submission" date="2018-03" db="EMBL/GenBank/DDBJ databases">
        <authorList>
            <person name="Gully D."/>
        </authorList>
    </citation>
    <scope>NUCLEOTIDE SEQUENCE [LARGE SCALE GENOMIC DNA]</scope>
    <source>
        <strain evidence="1">ORS3257</strain>
    </source>
</reference>
<dbReference type="AlphaFoldDB" id="A0A2U3PX04"/>
<evidence type="ECO:0000313" key="2">
    <source>
        <dbReference type="Proteomes" id="UP000246085"/>
    </source>
</evidence>
<proteinExistence type="predicted"/>
<accession>A0A2U3PX04</accession>
<dbReference type="EMBL" id="LS398110">
    <property type="protein sequence ID" value="SPP93702.1"/>
    <property type="molecule type" value="Genomic_DNA"/>
</dbReference>
<organism evidence="1 2">
    <name type="scientific">Bradyrhizobium vignae</name>
    <dbReference type="NCBI Taxonomy" id="1549949"/>
    <lineage>
        <taxon>Bacteria</taxon>
        <taxon>Pseudomonadati</taxon>
        <taxon>Pseudomonadota</taxon>
        <taxon>Alphaproteobacteria</taxon>
        <taxon>Hyphomicrobiales</taxon>
        <taxon>Nitrobacteraceae</taxon>
        <taxon>Bradyrhizobium</taxon>
    </lineage>
</organism>
<protein>
    <submittedName>
        <fullName evidence="1">Uncharacterized protein</fullName>
    </submittedName>
</protein>
<sequence>MHDFVAIADRTPALDDLLARYVRGPLEASSASFDWAKVLAKRPDRFASQVKISST</sequence>
<evidence type="ECO:0000313" key="1">
    <source>
        <dbReference type="EMBL" id="SPP93702.1"/>
    </source>
</evidence>
<gene>
    <name evidence="1" type="ORF">BRAD3257_2633</name>
</gene>